<name>A0A382IFI9_9ZZZZ</name>
<dbReference type="AlphaFoldDB" id="A0A382IFI9"/>
<evidence type="ECO:0008006" key="2">
    <source>
        <dbReference type="Google" id="ProtNLM"/>
    </source>
</evidence>
<reference evidence="1" key="1">
    <citation type="submission" date="2018-05" db="EMBL/GenBank/DDBJ databases">
        <authorList>
            <person name="Lanie J.A."/>
            <person name="Ng W.-L."/>
            <person name="Kazmierczak K.M."/>
            <person name="Andrzejewski T.M."/>
            <person name="Davidsen T.M."/>
            <person name="Wayne K.J."/>
            <person name="Tettelin H."/>
            <person name="Glass J.I."/>
            <person name="Rusch D."/>
            <person name="Podicherti R."/>
            <person name="Tsui H.-C.T."/>
            <person name="Winkler M.E."/>
        </authorList>
    </citation>
    <scope>NUCLEOTIDE SEQUENCE</scope>
</reference>
<organism evidence="1">
    <name type="scientific">marine metagenome</name>
    <dbReference type="NCBI Taxonomy" id="408172"/>
    <lineage>
        <taxon>unclassified sequences</taxon>
        <taxon>metagenomes</taxon>
        <taxon>ecological metagenomes</taxon>
    </lineage>
</organism>
<dbReference type="EMBL" id="UINC01066700">
    <property type="protein sequence ID" value="SVB97673.1"/>
    <property type="molecule type" value="Genomic_DNA"/>
</dbReference>
<accession>A0A382IFI9</accession>
<evidence type="ECO:0000313" key="1">
    <source>
        <dbReference type="EMBL" id="SVB97673.1"/>
    </source>
</evidence>
<proteinExistence type="predicted"/>
<gene>
    <name evidence="1" type="ORF">METZ01_LOCUS250527</name>
</gene>
<protein>
    <recommendedName>
        <fullName evidence="2">MucB/RseB N-terminal domain-containing protein</fullName>
    </recommendedName>
</protein>
<sequence length="283" mass="31495">MVPVVSLGCGGSLGQRGTAQLNVQIGSAPVRLSADVATLVTRANAWTASALQAQGQLRMYWSRDDDSRHVNVRLFATSSGALHLVGGRSLVGTIFELVSNGGEFQLSVPDHGAHYMGTGAAPAEPDAERPYFALRPHHMTQVLLPELLPTTNAPGFSIIRQTYPDRYCLVWMTDSEDTARIYRKVWIDRKNLRVSQIEGFDADGRIDFVAKYSNYMVGAMDAYPSQIEVERPWEELVFRFDLTEADRHPLIPEAAFKFLELPTGYRLLTIEEAMEEFRRSGGT</sequence>